<accession>A0A380ZAH2</accession>
<dbReference type="RefSeq" id="WP_004288778.1">
    <property type="nucleotide sequence ID" value="NZ_CABKNQ010000020.1"/>
</dbReference>
<dbReference type="InterPro" id="IPR029058">
    <property type="entry name" value="AB_hydrolase_fold"/>
</dbReference>
<evidence type="ECO:0000313" key="2">
    <source>
        <dbReference type="Proteomes" id="UP000254424"/>
    </source>
</evidence>
<dbReference type="Gene3D" id="3.40.50.1820">
    <property type="entry name" value="alpha/beta hydrolase"/>
    <property type="match status" value="1"/>
</dbReference>
<name>A0A380ZAH2_9BACE</name>
<evidence type="ECO:0008006" key="3">
    <source>
        <dbReference type="Google" id="ProtNLM"/>
    </source>
</evidence>
<organism evidence="1 2">
    <name type="scientific">Bacteroides eggerthii</name>
    <dbReference type="NCBI Taxonomy" id="28111"/>
    <lineage>
        <taxon>Bacteria</taxon>
        <taxon>Pseudomonadati</taxon>
        <taxon>Bacteroidota</taxon>
        <taxon>Bacteroidia</taxon>
        <taxon>Bacteroidales</taxon>
        <taxon>Bacteroidaceae</taxon>
        <taxon>Bacteroides</taxon>
    </lineage>
</organism>
<dbReference type="SUPFAM" id="SSF53474">
    <property type="entry name" value="alpha/beta-Hydrolases"/>
    <property type="match status" value="2"/>
</dbReference>
<dbReference type="EMBL" id="UFSX01000002">
    <property type="protein sequence ID" value="SUV43973.1"/>
    <property type="molecule type" value="Genomic_DNA"/>
</dbReference>
<dbReference type="GeneID" id="93071976"/>
<reference evidence="1 2" key="1">
    <citation type="submission" date="2018-06" db="EMBL/GenBank/DDBJ databases">
        <authorList>
            <consortium name="Pathogen Informatics"/>
            <person name="Doyle S."/>
        </authorList>
    </citation>
    <scope>NUCLEOTIDE SEQUENCE [LARGE SCALE GENOMIC DNA]</scope>
    <source>
        <strain evidence="1 2">NCTC11155</strain>
    </source>
</reference>
<dbReference type="Proteomes" id="UP000254424">
    <property type="component" value="Unassembled WGS sequence"/>
</dbReference>
<dbReference type="OrthoDB" id="1100989at2"/>
<proteinExistence type="predicted"/>
<dbReference type="AlphaFoldDB" id="A0A380ZAH2"/>
<dbReference type="STRING" id="483216.BACEGG_00497"/>
<gene>
    <name evidence="1" type="ORF">NCTC11155_03383</name>
</gene>
<evidence type="ECO:0000313" key="1">
    <source>
        <dbReference type="EMBL" id="SUV43973.1"/>
    </source>
</evidence>
<sequence>MVRIKITSKQTNGSAIINAEKKIIVFFIGGAGDKNSYYGYGPTKLVKNSILHVFKGRIAAYSLISPHIEYLGYEEIRGEDDIKKNVIDKIASKDIPIYIVGHSLGGWNSAHLCKHLVNNGYNIRMLVTLDPVGEGVIVYVGSDIYKEPEANPGAKIWINISCNPIYEDQSDKVADFGERWFPKNGPTIYYESKCSHAEVLRMFMENILQDKSALDLLIEDIVK</sequence>
<protein>
    <recommendedName>
        <fullName evidence="3">Alpha/beta hydrolase</fullName>
    </recommendedName>
</protein>